<dbReference type="RefSeq" id="WP_302035604.1">
    <property type="nucleotide sequence ID" value="NZ_JAUKPO010000001.1"/>
</dbReference>
<protein>
    <submittedName>
        <fullName evidence="4">Lamin tail domain-containing protein</fullName>
    </submittedName>
</protein>
<organism evidence="4 5">
    <name type="scientific">Rhodocytophaga aerolata</name>
    <dbReference type="NCBI Taxonomy" id="455078"/>
    <lineage>
        <taxon>Bacteria</taxon>
        <taxon>Pseudomonadati</taxon>
        <taxon>Bacteroidota</taxon>
        <taxon>Cytophagia</taxon>
        <taxon>Cytophagales</taxon>
        <taxon>Rhodocytophagaceae</taxon>
        <taxon>Rhodocytophaga</taxon>
    </lineage>
</organism>
<dbReference type="Pfam" id="PF13585">
    <property type="entry name" value="CHU_C"/>
    <property type="match status" value="1"/>
</dbReference>
<dbReference type="Gene3D" id="2.60.40.1220">
    <property type="match status" value="3"/>
</dbReference>
<dbReference type="PROSITE" id="PS51841">
    <property type="entry name" value="LTD"/>
    <property type="match status" value="1"/>
</dbReference>
<sequence>MKFCYLLCLFFTICYFSSFAQVQEDFADGDFSNNPIWTGNTTAWTVVNGQLRSNSAIASSSFYLSTPSSLVADTQWEVYVKLAFNTSGTNYVDIFLTSDKEDLKSNNNGYFVRIGGTRDEISLYKRVAGTNTLLIDGADGITNVSSSTLKIKVTSTPEFTWILERDITGTGNSFVTEGTKADASFTTSTYFGIVVQQSTSSFHTKHFFDDIKITPIDREPPLVKAIHVLDATHVEVLFSKSVTEATAKNVANYLADQAAGNPASVAFATTASGTDASRLILTFANEFISELPYSLSIRHVEDLNKNQMLPQALPFQYKAPFTPQYRDIVINELMADPTPVVDLPEAEFIELYNSTSQEINLNGYTLTDGSSTAKFGNTLMAPYSFLIVCSTTYANLFTPFGKVAGLSNFPSLNNSGETLMLKNPAGKLLDKITYSLSWYKDAVKDDGGWTLEQINPLAPCNNSSNWQASSDVAGGTPGKQNALYSPVVDQSPPALQAVKVISTTQLEVQFTETMDSVLVKNGTYTIDPSLTVAQVYAVAPEYTSVKLILSAPIEAGKLYTITISGLADCPGNPLPVSKAVFGTGKTPGCHQLLITEILADESPKVGLPEAEFIEVYNPTDQLLSLAGVTFTDDNATVKLTEKLIYPKQYLLLCASAAVEKLAPYGNTMSVSSFSLNNSGEQLMLRNSLGHVIHAVKYSPDWYVSKEKADGGWSLEMVDLSYACVESGNWLASDSPAGGTPGKANSVLANKPDLKAPELLKVSVENPFIITLLFNEKLDSANASIPTLYTIAGHPIRAAKCLSPQFTKVQLTLAEPLLPKKLYKVTGNQLQDCSGNIGGKFISQPFALPEQADSADIIINEVLFNSRTGGADFVELYNRTDKYINLKNWQLANISNDSIANLKIVTAEDDILAPDSYKVLTTNMALLKEHYPKARLENSSLMKSMPSFPDEAGNVILLTNLQKISDRFDYTEKMHFSLLDDVSGVSLERISPDAPTNNVASWHSAASTEGYATPGYRNSQLLEALQTKKAFSIYPQVFTPDDDGQQDFTTFSYLFNQPGTMASLFIYDAQGREVRELANNVLLSTEGFFSWDGTNQRGEKVTMGRYIVYLTVFDMQGKKQAFKETVVVGSKF</sequence>
<accession>A0ABT8QY87</accession>
<dbReference type="EMBL" id="JAUKPO010000001">
    <property type="protein sequence ID" value="MDO1444802.1"/>
    <property type="molecule type" value="Genomic_DNA"/>
</dbReference>
<dbReference type="Pfam" id="PF13205">
    <property type="entry name" value="Big_5"/>
    <property type="match status" value="1"/>
</dbReference>
<dbReference type="Gene3D" id="2.60.120.560">
    <property type="entry name" value="Exo-inulinase, domain 1"/>
    <property type="match status" value="1"/>
</dbReference>
<proteinExistence type="predicted"/>
<feature type="domain" description="LTD" evidence="3">
    <location>
        <begin position="841"/>
        <end position="1006"/>
    </location>
</feature>
<evidence type="ECO:0000313" key="4">
    <source>
        <dbReference type="EMBL" id="MDO1444802.1"/>
    </source>
</evidence>
<evidence type="ECO:0000259" key="3">
    <source>
        <dbReference type="PROSITE" id="PS51841"/>
    </source>
</evidence>
<dbReference type="Pfam" id="PF00932">
    <property type="entry name" value="LTD"/>
    <property type="match status" value="3"/>
</dbReference>
<feature type="chain" id="PRO_5045331478" evidence="2">
    <location>
        <begin position="21"/>
        <end position="1131"/>
    </location>
</feature>
<evidence type="ECO:0000313" key="5">
    <source>
        <dbReference type="Proteomes" id="UP001168528"/>
    </source>
</evidence>
<dbReference type="Proteomes" id="UP001168528">
    <property type="component" value="Unassembled WGS sequence"/>
</dbReference>
<evidence type="ECO:0000256" key="1">
    <source>
        <dbReference type="ARBA" id="ARBA00022729"/>
    </source>
</evidence>
<comment type="caution">
    <text evidence="4">The sequence shown here is derived from an EMBL/GenBank/DDBJ whole genome shotgun (WGS) entry which is preliminary data.</text>
</comment>
<dbReference type="InterPro" id="IPR036415">
    <property type="entry name" value="Lamin_tail_dom_sf"/>
</dbReference>
<dbReference type="InterPro" id="IPR014755">
    <property type="entry name" value="Cu-Rt/internalin_Ig-like"/>
</dbReference>
<dbReference type="Gene3D" id="2.60.40.1260">
    <property type="entry name" value="Lamin Tail domain"/>
    <property type="match status" value="1"/>
</dbReference>
<keyword evidence="5" id="KW-1185">Reference proteome</keyword>
<dbReference type="Gene3D" id="2.60.40.4070">
    <property type="match status" value="1"/>
</dbReference>
<dbReference type="SUPFAM" id="SSF74853">
    <property type="entry name" value="Lamin A/C globular tail domain"/>
    <property type="match status" value="2"/>
</dbReference>
<dbReference type="InterPro" id="IPR032812">
    <property type="entry name" value="SbsA_Ig"/>
</dbReference>
<feature type="signal peptide" evidence="2">
    <location>
        <begin position="1"/>
        <end position="20"/>
    </location>
</feature>
<evidence type="ECO:0000256" key="2">
    <source>
        <dbReference type="SAM" id="SignalP"/>
    </source>
</evidence>
<dbReference type="InterPro" id="IPR001322">
    <property type="entry name" value="Lamin_tail_dom"/>
</dbReference>
<name>A0ABT8QY87_9BACT</name>
<reference evidence="4" key="1">
    <citation type="submission" date="2023-07" db="EMBL/GenBank/DDBJ databases">
        <title>The genome sequence of Rhodocytophaga aerolata KACC 12507.</title>
        <authorList>
            <person name="Zhang X."/>
        </authorList>
    </citation>
    <scope>NUCLEOTIDE SEQUENCE</scope>
    <source>
        <strain evidence="4">KACC 12507</strain>
    </source>
</reference>
<gene>
    <name evidence="4" type="ORF">Q0590_01000</name>
</gene>
<keyword evidence="1 2" id="KW-0732">Signal</keyword>